<name>A0AAD7IN04_9AGAR</name>
<dbReference type="EMBL" id="JARJLG010000105">
    <property type="protein sequence ID" value="KAJ7745003.1"/>
    <property type="molecule type" value="Genomic_DNA"/>
</dbReference>
<accession>A0AAD7IN04</accession>
<feature type="compositionally biased region" description="Low complexity" evidence="1">
    <location>
        <begin position="210"/>
        <end position="219"/>
    </location>
</feature>
<evidence type="ECO:0000256" key="1">
    <source>
        <dbReference type="SAM" id="MobiDB-lite"/>
    </source>
</evidence>
<protein>
    <submittedName>
        <fullName evidence="2">Uncharacterized protein</fullName>
    </submittedName>
</protein>
<comment type="caution">
    <text evidence="2">The sequence shown here is derived from an EMBL/GenBank/DDBJ whole genome shotgun (WGS) entry which is preliminary data.</text>
</comment>
<keyword evidence="3" id="KW-1185">Reference proteome</keyword>
<sequence length="239" mass="25064">MAPQARPEPHMHRCRESASGVACAATQIDGRRVNIDYGRPADKSKVCENRAKTFSDFPSEPSVTLFLDYSQPRDASGGGGSGRGSFDGDWGGRGHGALATWVGGGVAALIGVGVAVVGDVVATVVAGGDVVHPGEALRRAASLHSRRHATSATAASWLHRMITDKGGSAPLSFAGTPSLNHRAWQYLPMSVEKTGVISMQHPKASHRPSGRSGRFRSSGHIPEPPDLPEAAGFYAMKAY</sequence>
<evidence type="ECO:0000313" key="3">
    <source>
        <dbReference type="Proteomes" id="UP001215280"/>
    </source>
</evidence>
<evidence type="ECO:0000313" key="2">
    <source>
        <dbReference type="EMBL" id="KAJ7745003.1"/>
    </source>
</evidence>
<reference evidence="2" key="1">
    <citation type="submission" date="2023-03" db="EMBL/GenBank/DDBJ databases">
        <title>Massive genome expansion in bonnet fungi (Mycena s.s.) driven by repeated elements and novel gene families across ecological guilds.</title>
        <authorList>
            <consortium name="Lawrence Berkeley National Laboratory"/>
            <person name="Harder C.B."/>
            <person name="Miyauchi S."/>
            <person name="Viragh M."/>
            <person name="Kuo A."/>
            <person name="Thoen E."/>
            <person name="Andreopoulos B."/>
            <person name="Lu D."/>
            <person name="Skrede I."/>
            <person name="Drula E."/>
            <person name="Henrissat B."/>
            <person name="Morin E."/>
            <person name="Kohler A."/>
            <person name="Barry K."/>
            <person name="LaButti K."/>
            <person name="Morin E."/>
            <person name="Salamov A."/>
            <person name="Lipzen A."/>
            <person name="Mereny Z."/>
            <person name="Hegedus B."/>
            <person name="Baldrian P."/>
            <person name="Stursova M."/>
            <person name="Weitz H."/>
            <person name="Taylor A."/>
            <person name="Grigoriev I.V."/>
            <person name="Nagy L.G."/>
            <person name="Martin F."/>
            <person name="Kauserud H."/>
        </authorList>
    </citation>
    <scope>NUCLEOTIDE SEQUENCE</scope>
    <source>
        <strain evidence="2">CBHHK188m</strain>
    </source>
</reference>
<dbReference type="Proteomes" id="UP001215280">
    <property type="component" value="Unassembled WGS sequence"/>
</dbReference>
<organism evidence="2 3">
    <name type="scientific">Mycena maculata</name>
    <dbReference type="NCBI Taxonomy" id="230809"/>
    <lineage>
        <taxon>Eukaryota</taxon>
        <taxon>Fungi</taxon>
        <taxon>Dikarya</taxon>
        <taxon>Basidiomycota</taxon>
        <taxon>Agaricomycotina</taxon>
        <taxon>Agaricomycetes</taxon>
        <taxon>Agaricomycetidae</taxon>
        <taxon>Agaricales</taxon>
        <taxon>Marasmiineae</taxon>
        <taxon>Mycenaceae</taxon>
        <taxon>Mycena</taxon>
    </lineage>
</organism>
<proteinExistence type="predicted"/>
<gene>
    <name evidence="2" type="ORF">DFH07DRAFT_963544</name>
</gene>
<feature type="region of interest" description="Disordered" evidence="1">
    <location>
        <begin position="201"/>
        <end position="227"/>
    </location>
</feature>
<dbReference type="AlphaFoldDB" id="A0AAD7IN04"/>